<dbReference type="EMBL" id="RBIL01000001">
    <property type="protein sequence ID" value="RKQ90377.1"/>
    <property type="molecule type" value="Genomic_DNA"/>
</dbReference>
<feature type="signal peptide" evidence="1">
    <location>
        <begin position="1"/>
        <end position="25"/>
    </location>
</feature>
<evidence type="ECO:0000313" key="2">
    <source>
        <dbReference type="EMBL" id="RKQ90377.1"/>
    </source>
</evidence>
<name>A0A660L5W6_9ACTN</name>
<evidence type="ECO:0000313" key="3">
    <source>
        <dbReference type="Proteomes" id="UP000278962"/>
    </source>
</evidence>
<dbReference type="OrthoDB" id="5242542at2"/>
<protein>
    <recommendedName>
        <fullName evidence="4">Ig-like domain-containing protein</fullName>
    </recommendedName>
</protein>
<proteinExistence type="predicted"/>
<dbReference type="AlphaFoldDB" id="A0A660L5W6"/>
<accession>A0A660L5W6</accession>
<feature type="chain" id="PRO_5024912717" description="Ig-like domain-containing protein" evidence="1">
    <location>
        <begin position="26"/>
        <end position="338"/>
    </location>
</feature>
<organism evidence="2 3">
    <name type="scientific">Solirubrobacter pauli</name>
    <dbReference type="NCBI Taxonomy" id="166793"/>
    <lineage>
        <taxon>Bacteria</taxon>
        <taxon>Bacillati</taxon>
        <taxon>Actinomycetota</taxon>
        <taxon>Thermoleophilia</taxon>
        <taxon>Solirubrobacterales</taxon>
        <taxon>Solirubrobacteraceae</taxon>
        <taxon>Solirubrobacter</taxon>
    </lineage>
</organism>
<reference evidence="2 3" key="1">
    <citation type="submission" date="2018-10" db="EMBL/GenBank/DDBJ databases">
        <title>Genomic Encyclopedia of Archaeal and Bacterial Type Strains, Phase II (KMG-II): from individual species to whole genera.</title>
        <authorList>
            <person name="Goeker M."/>
        </authorList>
    </citation>
    <scope>NUCLEOTIDE SEQUENCE [LARGE SCALE GENOMIC DNA]</scope>
    <source>
        <strain evidence="2 3">DSM 14954</strain>
    </source>
</reference>
<keyword evidence="1" id="KW-0732">Signal</keyword>
<dbReference type="Proteomes" id="UP000278962">
    <property type="component" value="Unassembled WGS sequence"/>
</dbReference>
<dbReference type="RefSeq" id="WP_147447529.1">
    <property type="nucleotide sequence ID" value="NZ_RBIL01000001.1"/>
</dbReference>
<keyword evidence="3" id="KW-1185">Reference proteome</keyword>
<sequence length="338" mass="35109">MKVGGRILAAAVVVAGLAAPATANAATATVTGDDGNPLALTAGAPASIRNINVTAAINVPQADGVSWRWAITGPTGQTASIIPTADYCWGSKRDDNIRINFQGNGAYALTLTTYSGSSCSGTPKTTTFGWNVAASVALTQPATPLLTRPANSLTTNTHLIPIAGNPGANFYETRWAKGGVIGPDGGIAGPSNSAPFDDATGQVKFSPYDGPGQYVMVSRGVYGNNATAWSAPITINVVSPFDISSVYFPDRRGPSYQIAAYVREKAIAGSRVTVAVAKGKKGKKFRTLGKGKVNSKGVVKVRFRLARGTYRVRFSFAGNSVVAKGTQYGTMTIRRVIA</sequence>
<evidence type="ECO:0008006" key="4">
    <source>
        <dbReference type="Google" id="ProtNLM"/>
    </source>
</evidence>
<gene>
    <name evidence="2" type="ORF">C8N24_0179</name>
</gene>
<evidence type="ECO:0000256" key="1">
    <source>
        <dbReference type="SAM" id="SignalP"/>
    </source>
</evidence>
<comment type="caution">
    <text evidence="2">The sequence shown here is derived from an EMBL/GenBank/DDBJ whole genome shotgun (WGS) entry which is preliminary data.</text>
</comment>